<dbReference type="AlphaFoldDB" id="A0A8T7M2D3"/>
<evidence type="ECO:0000313" key="3">
    <source>
        <dbReference type="EMBL" id="WJW65519.1"/>
    </source>
</evidence>
<protein>
    <submittedName>
        <fullName evidence="2">RidA family protein</fullName>
    </submittedName>
</protein>
<organism evidence="2 4">
    <name type="scientific">Candidatus Chlorohelix allophototropha</name>
    <dbReference type="NCBI Taxonomy" id="3003348"/>
    <lineage>
        <taxon>Bacteria</taxon>
        <taxon>Bacillati</taxon>
        <taxon>Chloroflexota</taxon>
        <taxon>Chloroflexia</taxon>
        <taxon>Candidatus Chloroheliales</taxon>
        <taxon>Candidatus Chloroheliaceae</taxon>
        <taxon>Candidatus Chlorohelix</taxon>
    </lineage>
</organism>
<dbReference type="SUPFAM" id="SSF55298">
    <property type="entry name" value="YjgF-like"/>
    <property type="match status" value="1"/>
</dbReference>
<dbReference type="PANTHER" id="PTHR11803">
    <property type="entry name" value="2-IMINOBUTANOATE/2-IMINOPROPANOATE DEAMINASE RIDA"/>
    <property type="match status" value="1"/>
</dbReference>
<dbReference type="Proteomes" id="UP001431572">
    <property type="component" value="Chromosome 1"/>
</dbReference>
<reference evidence="3" key="2">
    <citation type="journal article" date="2024" name="Nature">
        <title>Anoxygenic phototroph of the Chloroflexota uses a type I reaction centre.</title>
        <authorList>
            <person name="Tsuji J.M."/>
            <person name="Shaw N.A."/>
            <person name="Nagashima S."/>
            <person name="Venkiteswaran J.J."/>
            <person name="Schiff S.L."/>
            <person name="Watanabe T."/>
            <person name="Fukui M."/>
            <person name="Hanada S."/>
            <person name="Tank M."/>
            <person name="Neufeld J.D."/>
        </authorList>
    </citation>
    <scope>NUCLEOTIDE SEQUENCE</scope>
    <source>
        <strain evidence="3">L227-S17</strain>
    </source>
</reference>
<dbReference type="PANTHER" id="PTHR11803:SF58">
    <property type="entry name" value="PROTEIN HMF1-RELATED"/>
    <property type="match status" value="1"/>
</dbReference>
<dbReference type="EMBL" id="JACATZ010000001">
    <property type="protein sequence ID" value="NWJ46141.1"/>
    <property type="molecule type" value="Genomic_DNA"/>
</dbReference>
<dbReference type="InterPro" id="IPR006175">
    <property type="entry name" value="YjgF/YER057c/UK114"/>
</dbReference>
<dbReference type="RefSeq" id="WP_341467403.1">
    <property type="nucleotide sequence ID" value="NZ_CP128399.1"/>
</dbReference>
<evidence type="ECO:0000313" key="5">
    <source>
        <dbReference type="Proteomes" id="UP001431572"/>
    </source>
</evidence>
<reference evidence="2 4" key="1">
    <citation type="submission" date="2020-06" db="EMBL/GenBank/DDBJ databases">
        <title>Anoxygenic phototrophic Chloroflexota member uses a Type I reaction center.</title>
        <authorList>
            <person name="Tsuji J.M."/>
            <person name="Shaw N.A."/>
            <person name="Nagashima S."/>
            <person name="Venkiteswaran J."/>
            <person name="Schiff S.L."/>
            <person name="Hanada S."/>
            <person name="Tank M."/>
            <person name="Neufeld J.D."/>
        </authorList>
    </citation>
    <scope>NUCLEOTIDE SEQUENCE [LARGE SCALE GENOMIC DNA]</scope>
    <source>
        <strain evidence="2">L227-S17</strain>
    </source>
</reference>
<evidence type="ECO:0000313" key="4">
    <source>
        <dbReference type="Proteomes" id="UP000521676"/>
    </source>
</evidence>
<name>A0A8T7M2D3_9CHLR</name>
<dbReference type="Pfam" id="PF01042">
    <property type="entry name" value="Ribonuc_L-PSP"/>
    <property type="match status" value="1"/>
</dbReference>
<dbReference type="GO" id="GO:0005829">
    <property type="term" value="C:cytosol"/>
    <property type="evidence" value="ECO:0007669"/>
    <property type="project" value="TreeGrafter"/>
</dbReference>
<dbReference type="EMBL" id="CP128399">
    <property type="protein sequence ID" value="WJW65519.1"/>
    <property type="molecule type" value="Genomic_DNA"/>
</dbReference>
<gene>
    <name evidence="2" type="ORF">HXX08_09705</name>
    <name evidence="3" type="ORF">OZ401_001285</name>
</gene>
<dbReference type="GO" id="GO:0019239">
    <property type="term" value="F:deaminase activity"/>
    <property type="evidence" value="ECO:0007669"/>
    <property type="project" value="TreeGrafter"/>
</dbReference>
<dbReference type="Proteomes" id="UP000521676">
    <property type="component" value="Unassembled WGS sequence"/>
</dbReference>
<keyword evidence="5" id="KW-1185">Reference proteome</keyword>
<dbReference type="CDD" id="cd00448">
    <property type="entry name" value="YjgF_YER057c_UK114_family"/>
    <property type="match status" value="1"/>
</dbReference>
<sequence>MIDKLPPEARFINPSGLSKPLGYSHVVEVLSGRPVYISGQVPVNWNGELVGGSNFALQAHQVFNNLRVALESVGATFNEVVKLNIYLLYMSHLAILRDIRNQYINMEKPPAITTIEITKLASPSFMIEIEAIALLPN</sequence>
<proteinExistence type="inferred from homology"/>
<comment type="similarity">
    <text evidence="1">Belongs to the RutC family.</text>
</comment>
<accession>A0A8T7M2D3</accession>
<evidence type="ECO:0000256" key="1">
    <source>
        <dbReference type="ARBA" id="ARBA00010552"/>
    </source>
</evidence>
<dbReference type="Gene3D" id="3.30.1330.40">
    <property type="entry name" value="RutC-like"/>
    <property type="match status" value="1"/>
</dbReference>
<dbReference type="InterPro" id="IPR035959">
    <property type="entry name" value="RutC-like_sf"/>
</dbReference>
<evidence type="ECO:0000313" key="2">
    <source>
        <dbReference type="EMBL" id="NWJ46141.1"/>
    </source>
</evidence>